<evidence type="ECO:0000313" key="2">
    <source>
        <dbReference type="EMBL" id="CAK9067307.1"/>
    </source>
</evidence>
<sequence length="459" mass="50696">MRAALTDAADGVLRPGALPSTSAVGKDGNKALLDALGKAVAIAKPKRSKERDGLVDPVKPQTTEEKLSSYMQDLLAHAATARTQSIKLSTVGYATELSAQLLDHAKKLEVTFKTGQDALKIKDEKEMTALIKKVDKLIAFGDQAKAAAAAFLRPSSKGRAKAKAKANTKTTKTEKSSKALQPRFRGQSVKYMRACHRKRLLLEPSAPLAAMACTREIARGISIDGYVHILLPHELLHCLAKVQCNSVFDAIILGHLNAVSRRKFWEHVKEVDAWRLHPIFDDRQLDMSTVIPLCVHGDGAEMKRDDESFVWSFSSFWGSEGQVKDVLMYKYPFAIILERHMKAPNVRSAVEKVIAEVFGWSMKCCSSGIAYMALELVPSPWTAVPGFRLETIAWDLLHNVFLGTGRDLVASAIRVLIREGIYDHVGSSELDVILSAVHEEIRTTCKQNGFLYQECFPLV</sequence>
<organism evidence="2 3">
    <name type="scientific">Durusdinium trenchii</name>
    <dbReference type="NCBI Taxonomy" id="1381693"/>
    <lineage>
        <taxon>Eukaryota</taxon>
        <taxon>Sar</taxon>
        <taxon>Alveolata</taxon>
        <taxon>Dinophyceae</taxon>
        <taxon>Suessiales</taxon>
        <taxon>Symbiodiniaceae</taxon>
        <taxon>Durusdinium</taxon>
    </lineage>
</organism>
<comment type="caution">
    <text evidence="2">The sequence shown here is derived from an EMBL/GenBank/DDBJ whole genome shotgun (WGS) entry which is preliminary data.</text>
</comment>
<protein>
    <submittedName>
        <fullName evidence="2">Uncharacterized protein</fullName>
    </submittedName>
</protein>
<name>A0ABP0NX61_9DINO</name>
<accession>A0ABP0NX61</accession>
<reference evidence="2 3" key="1">
    <citation type="submission" date="2024-02" db="EMBL/GenBank/DDBJ databases">
        <authorList>
            <person name="Chen Y."/>
            <person name="Shah S."/>
            <person name="Dougan E. K."/>
            <person name="Thang M."/>
            <person name="Chan C."/>
        </authorList>
    </citation>
    <scope>NUCLEOTIDE SEQUENCE [LARGE SCALE GENOMIC DNA]</scope>
</reference>
<proteinExistence type="predicted"/>
<evidence type="ECO:0000313" key="3">
    <source>
        <dbReference type="Proteomes" id="UP001642484"/>
    </source>
</evidence>
<dbReference type="Proteomes" id="UP001642484">
    <property type="component" value="Unassembled WGS sequence"/>
</dbReference>
<keyword evidence="3" id="KW-1185">Reference proteome</keyword>
<gene>
    <name evidence="2" type="ORF">CCMP2556_LOCUS33071</name>
</gene>
<dbReference type="EMBL" id="CAXAMN010022199">
    <property type="protein sequence ID" value="CAK9067307.1"/>
    <property type="molecule type" value="Genomic_DNA"/>
</dbReference>
<evidence type="ECO:0000256" key="1">
    <source>
        <dbReference type="SAM" id="MobiDB-lite"/>
    </source>
</evidence>
<feature type="region of interest" description="Disordered" evidence="1">
    <location>
        <begin position="158"/>
        <end position="179"/>
    </location>
</feature>